<protein>
    <submittedName>
        <fullName evidence="1">Uncharacterized protein</fullName>
    </submittedName>
</protein>
<proteinExistence type="predicted"/>
<dbReference type="Gramene" id="ERN16676">
    <property type="protein sequence ID" value="ERN16676"/>
    <property type="gene ID" value="AMTR_s00051p00187370"/>
</dbReference>
<accession>U5CTR6</accession>
<dbReference type="Proteomes" id="UP000017836">
    <property type="component" value="Unassembled WGS sequence"/>
</dbReference>
<dbReference type="EMBL" id="KI392418">
    <property type="protein sequence ID" value="ERN16676.1"/>
    <property type="molecule type" value="Genomic_DNA"/>
</dbReference>
<evidence type="ECO:0000313" key="1">
    <source>
        <dbReference type="EMBL" id="ERN16676.1"/>
    </source>
</evidence>
<reference evidence="2" key="1">
    <citation type="journal article" date="2013" name="Science">
        <title>The Amborella genome and the evolution of flowering plants.</title>
        <authorList>
            <consortium name="Amborella Genome Project"/>
        </authorList>
    </citation>
    <scope>NUCLEOTIDE SEQUENCE [LARGE SCALE GENOMIC DNA]</scope>
</reference>
<name>U5CTR6_AMBTC</name>
<keyword evidence="2" id="KW-1185">Reference proteome</keyword>
<dbReference type="AlphaFoldDB" id="U5CTR6"/>
<dbReference type="HOGENOM" id="CLU_2416236_0_0_1"/>
<organism evidence="1 2">
    <name type="scientific">Amborella trichopoda</name>
    <dbReference type="NCBI Taxonomy" id="13333"/>
    <lineage>
        <taxon>Eukaryota</taxon>
        <taxon>Viridiplantae</taxon>
        <taxon>Streptophyta</taxon>
        <taxon>Embryophyta</taxon>
        <taxon>Tracheophyta</taxon>
        <taxon>Spermatophyta</taxon>
        <taxon>Magnoliopsida</taxon>
        <taxon>Amborellales</taxon>
        <taxon>Amborellaceae</taxon>
        <taxon>Amborella</taxon>
    </lineage>
</organism>
<gene>
    <name evidence="1" type="ORF">AMTR_s00051p00187370</name>
</gene>
<evidence type="ECO:0000313" key="2">
    <source>
        <dbReference type="Proteomes" id="UP000017836"/>
    </source>
</evidence>
<sequence>MRAFLLVPQPRKVFGKIKPTMFGGSRPEPLLSKRFGIPWASDWLSAGWDGTPILGRVPIPSVYGSIQACLHRVVWSLLGTADYRFESCPYLR</sequence>